<feature type="region of interest" description="Disordered" evidence="1">
    <location>
        <begin position="108"/>
        <end position="143"/>
    </location>
</feature>
<evidence type="ECO:0000256" key="1">
    <source>
        <dbReference type="SAM" id="MobiDB-lite"/>
    </source>
</evidence>
<evidence type="ECO:0000313" key="3">
    <source>
        <dbReference type="Proteomes" id="UP000053317"/>
    </source>
</evidence>
<keyword evidence="3" id="KW-1185">Reference proteome</keyword>
<name>A0A0G2H1W3_PHACM</name>
<dbReference type="OrthoDB" id="4106209at2759"/>
<dbReference type="Proteomes" id="UP000053317">
    <property type="component" value="Unassembled WGS sequence"/>
</dbReference>
<comment type="caution">
    <text evidence="2">The sequence shown here is derived from an EMBL/GenBank/DDBJ whole genome shotgun (WGS) entry which is preliminary data.</text>
</comment>
<dbReference type="AlphaFoldDB" id="A0A0G2H1W3"/>
<evidence type="ECO:0000313" key="2">
    <source>
        <dbReference type="EMBL" id="KKY22780.1"/>
    </source>
</evidence>
<protein>
    <submittedName>
        <fullName evidence="2">Uncharacterized protein</fullName>
    </submittedName>
</protein>
<reference evidence="2 3" key="1">
    <citation type="submission" date="2015-05" db="EMBL/GenBank/DDBJ databases">
        <title>Distinctive expansion of gene families associated with plant cell wall degradation and secondary metabolism in the genomes of grapevine trunk pathogens.</title>
        <authorList>
            <person name="Lawrence D.P."/>
            <person name="Travadon R."/>
            <person name="Rolshausen P.E."/>
            <person name="Baumgartner K."/>
        </authorList>
    </citation>
    <scope>NUCLEOTIDE SEQUENCE [LARGE SCALE GENOMIC DNA]</scope>
    <source>
        <strain evidence="2">UCRPC4</strain>
    </source>
</reference>
<feature type="region of interest" description="Disordered" evidence="1">
    <location>
        <begin position="300"/>
        <end position="331"/>
    </location>
</feature>
<dbReference type="EMBL" id="LCWF01000073">
    <property type="protein sequence ID" value="KKY22780.1"/>
    <property type="molecule type" value="Genomic_DNA"/>
</dbReference>
<sequence>MHQPSISQLLFKHLFPRPRQNDPSSFAGHVTRNIVPEVRIETATFYGALDCIEAQYPGLDYTYGPHRRRLSRFPWHRRLFRAFDDLRLTPTEILSICQWEGTKSAKDKYERDAGQRIRDTTADGVASPEPPTSPRVVFSQPLSDEPPSLRILDDVMRHGGNGFSANEDSTGEDSDMEDEEDNEDGHESTRVESYGVELNRRLVAAAEARLRGDNNAVFDEQWEQWLKEVMDRHAVLPQEVRQHMRERWVAQHGQGNTGSTLADGARALPTPFSTERMPTIPGHLDNSILHVAATPANQLTMGDQDNLNRPTHLSMNLTTGASTNHSAAGAA</sequence>
<accession>A0A0G2H1W3</accession>
<organism evidence="2 3">
    <name type="scientific">Phaeomoniella chlamydospora</name>
    <name type="common">Phaeoacremonium chlamydosporum</name>
    <dbReference type="NCBI Taxonomy" id="158046"/>
    <lineage>
        <taxon>Eukaryota</taxon>
        <taxon>Fungi</taxon>
        <taxon>Dikarya</taxon>
        <taxon>Ascomycota</taxon>
        <taxon>Pezizomycotina</taxon>
        <taxon>Eurotiomycetes</taxon>
        <taxon>Chaetothyriomycetidae</taxon>
        <taxon>Phaeomoniellales</taxon>
        <taxon>Phaeomoniellaceae</taxon>
        <taxon>Phaeomoniella</taxon>
    </lineage>
</organism>
<reference evidence="2 3" key="2">
    <citation type="submission" date="2015-05" db="EMBL/GenBank/DDBJ databases">
        <authorList>
            <person name="Morales-Cruz A."/>
            <person name="Amrine K.C."/>
            <person name="Cantu D."/>
        </authorList>
    </citation>
    <scope>NUCLEOTIDE SEQUENCE [LARGE SCALE GENOMIC DNA]</scope>
    <source>
        <strain evidence="2">UCRPC4</strain>
    </source>
</reference>
<proteinExistence type="predicted"/>
<feature type="region of interest" description="Disordered" evidence="1">
    <location>
        <begin position="155"/>
        <end position="193"/>
    </location>
</feature>
<gene>
    <name evidence="2" type="ORF">UCRPC4_g03106</name>
</gene>
<feature type="compositionally biased region" description="Basic and acidic residues" evidence="1">
    <location>
        <begin position="108"/>
        <end position="121"/>
    </location>
</feature>
<feature type="compositionally biased region" description="Acidic residues" evidence="1">
    <location>
        <begin position="169"/>
        <end position="184"/>
    </location>
</feature>